<evidence type="ECO:0000256" key="1">
    <source>
        <dbReference type="SAM" id="Phobius"/>
    </source>
</evidence>
<keyword evidence="1" id="KW-0472">Membrane</keyword>
<dbReference type="HOGENOM" id="CLU_122776_2_0_11"/>
<protein>
    <submittedName>
        <fullName evidence="2">Uncharacterized protein</fullName>
    </submittedName>
</protein>
<dbReference type="STRING" id="525245.HMPREF0044_1063"/>
<feature type="transmembrane region" description="Helical" evidence="1">
    <location>
        <begin position="82"/>
        <end position="100"/>
    </location>
</feature>
<keyword evidence="3" id="KW-1185">Reference proteome</keyword>
<evidence type="ECO:0000313" key="2">
    <source>
        <dbReference type="EMBL" id="EEH64044.1"/>
    </source>
</evidence>
<sequence>MSIFQKLVSYCKAPSGQWPASRLSPVRSAKDQRGPAWGLGRVVIASFWISSLWYLWAEATSLVKMIAGQDASFSTSETVTSWSVALGKLLPVLLFFVIAVSLTHNGRRMRKVGGISLLLTVLGLLSTLIRDEKTASLVWLNLGSSFYYLPLILSCVGFVWLWWSNPRRIVELAEKF</sequence>
<organism evidence="2 3">
    <name type="scientific">Gleimia coleocanis DSM 15436</name>
    <dbReference type="NCBI Taxonomy" id="525245"/>
    <lineage>
        <taxon>Bacteria</taxon>
        <taxon>Bacillati</taxon>
        <taxon>Actinomycetota</taxon>
        <taxon>Actinomycetes</taxon>
        <taxon>Actinomycetales</taxon>
        <taxon>Actinomycetaceae</taxon>
        <taxon>Gleimia</taxon>
    </lineage>
</organism>
<dbReference type="Proteomes" id="UP000010301">
    <property type="component" value="Unassembled WGS sequence"/>
</dbReference>
<dbReference type="eggNOG" id="ENOG50314DA">
    <property type="taxonomic scope" value="Bacteria"/>
</dbReference>
<feature type="transmembrane region" description="Helical" evidence="1">
    <location>
        <begin position="145"/>
        <end position="163"/>
    </location>
</feature>
<feature type="transmembrane region" description="Helical" evidence="1">
    <location>
        <begin position="112"/>
        <end position="129"/>
    </location>
</feature>
<keyword evidence="1" id="KW-1133">Transmembrane helix</keyword>
<dbReference type="RefSeq" id="WP_006546835.1">
    <property type="nucleotide sequence ID" value="NZ_DS999543.1"/>
</dbReference>
<keyword evidence="1" id="KW-0812">Transmembrane</keyword>
<dbReference type="OrthoDB" id="25997at2"/>
<reference evidence="2 3" key="1">
    <citation type="submission" date="2009-01" db="EMBL/GenBank/DDBJ databases">
        <authorList>
            <person name="Qin X."/>
            <person name="Bachman B."/>
            <person name="Battles P."/>
            <person name="Bell A."/>
            <person name="Bess C."/>
            <person name="Bickham C."/>
            <person name="Chaboub L."/>
            <person name="Chen D."/>
            <person name="Coyle M."/>
            <person name="Deiros D.R."/>
            <person name="Dinh H."/>
            <person name="Forbes L."/>
            <person name="Fowler G."/>
            <person name="Francisco L."/>
            <person name="Fu Q."/>
            <person name="Gubbala S."/>
            <person name="Hale W."/>
            <person name="Han Y."/>
            <person name="Hemphill L."/>
            <person name="Highlander S.K."/>
            <person name="Hirani K."/>
            <person name="Hogues M."/>
            <person name="Jackson L."/>
            <person name="Jakkamsetti A."/>
            <person name="Javaid M."/>
            <person name="Jiang H."/>
            <person name="Korchina V."/>
            <person name="Kovar C."/>
            <person name="Lara F."/>
            <person name="Lee S."/>
            <person name="Mata R."/>
            <person name="Mathew T."/>
            <person name="Moen C."/>
            <person name="Morales K."/>
            <person name="Munidasa M."/>
            <person name="Nazareth L."/>
            <person name="Ngo R."/>
            <person name="Nguyen L."/>
            <person name="Okwuonu G."/>
            <person name="Ongeri F."/>
            <person name="Patil S."/>
            <person name="Petrosino J."/>
            <person name="Pham C."/>
            <person name="Pham P."/>
            <person name="Pu L.-L."/>
            <person name="Puazo M."/>
            <person name="Raj R."/>
            <person name="Reid J."/>
            <person name="Rouhana J."/>
            <person name="Saada N."/>
            <person name="Shang Y."/>
            <person name="Simmons D."/>
            <person name="Thornton R."/>
            <person name="Warren J."/>
            <person name="Weissenberger G."/>
            <person name="Zhang J."/>
            <person name="Zhang L."/>
            <person name="Zhou C."/>
            <person name="Zhu D."/>
            <person name="Muzny D."/>
            <person name="Worley K."/>
            <person name="Gibbs R."/>
        </authorList>
    </citation>
    <scope>NUCLEOTIDE SEQUENCE [LARGE SCALE GENOMIC DNA]</scope>
    <source>
        <strain evidence="2 3">DSM 15436</strain>
    </source>
</reference>
<evidence type="ECO:0000313" key="3">
    <source>
        <dbReference type="Proteomes" id="UP000010301"/>
    </source>
</evidence>
<feature type="transmembrane region" description="Helical" evidence="1">
    <location>
        <begin position="36"/>
        <end position="56"/>
    </location>
</feature>
<comment type="caution">
    <text evidence="2">The sequence shown here is derived from an EMBL/GenBank/DDBJ whole genome shotgun (WGS) entry which is preliminary data.</text>
</comment>
<gene>
    <name evidence="2" type="ORF">HMPREF0044_1063</name>
</gene>
<dbReference type="EMBL" id="ACFG01000030">
    <property type="protein sequence ID" value="EEH64044.1"/>
    <property type="molecule type" value="Genomic_DNA"/>
</dbReference>
<dbReference type="AlphaFoldDB" id="C0W0I5"/>
<name>C0W0I5_9ACTO</name>
<accession>C0W0I5</accession>
<proteinExistence type="predicted"/>